<protein>
    <submittedName>
        <fullName evidence="1">Uncharacterized protein</fullName>
    </submittedName>
</protein>
<dbReference type="EMBL" id="HACA01032244">
    <property type="protein sequence ID" value="CDW49605.1"/>
    <property type="molecule type" value="Transcribed_RNA"/>
</dbReference>
<reference evidence="1" key="1">
    <citation type="submission" date="2014-05" db="EMBL/GenBank/DDBJ databases">
        <authorList>
            <person name="Chronopoulou M."/>
        </authorList>
    </citation>
    <scope>NUCLEOTIDE SEQUENCE</scope>
    <source>
        <tissue evidence="1">Whole organism</tissue>
    </source>
</reference>
<accession>A0A0K2VGU4</accession>
<proteinExistence type="predicted"/>
<feature type="non-terminal residue" evidence="1">
    <location>
        <position position="1"/>
    </location>
</feature>
<dbReference type="AlphaFoldDB" id="A0A0K2VGU4"/>
<sequence>RVQLGYHNSPKRTTYSQNQENKVFLLLLQGALSCCHIQGWSFDDVATPGEDFGVQKTDVILGVELQTLPHVEG</sequence>
<evidence type="ECO:0000313" key="1">
    <source>
        <dbReference type="EMBL" id="CDW49605.1"/>
    </source>
</evidence>
<organism evidence="1">
    <name type="scientific">Lepeophtheirus salmonis</name>
    <name type="common">Salmon louse</name>
    <name type="synonym">Caligus salmonis</name>
    <dbReference type="NCBI Taxonomy" id="72036"/>
    <lineage>
        <taxon>Eukaryota</taxon>
        <taxon>Metazoa</taxon>
        <taxon>Ecdysozoa</taxon>
        <taxon>Arthropoda</taxon>
        <taxon>Crustacea</taxon>
        <taxon>Multicrustacea</taxon>
        <taxon>Hexanauplia</taxon>
        <taxon>Copepoda</taxon>
        <taxon>Siphonostomatoida</taxon>
        <taxon>Caligidae</taxon>
        <taxon>Lepeophtheirus</taxon>
    </lineage>
</organism>
<name>A0A0K2VGU4_LEPSM</name>